<keyword evidence="1" id="KW-0732">Signal</keyword>
<evidence type="ECO:0000256" key="1">
    <source>
        <dbReference type="SAM" id="SignalP"/>
    </source>
</evidence>
<proteinExistence type="predicted"/>
<name>Q9XV72_CAEEL</name>
<protein>
    <submittedName>
        <fullName evidence="2">Conotoxin superfamily T</fullName>
    </submittedName>
</protein>
<keyword evidence="3" id="KW-1185">Reference proteome</keyword>
<evidence type="ECO:0000313" key="4">
    <source>
        <dbReference type="WormBase" id="F21D9.3"/>
    </source>
</evidence>
<organism evidence="2 3">
    <name type="scientific">Caenorhabditis elegans</name>
    <dbReference type="NCBI Taxonomy" id="6239"/>
    <lineage>
        <taxon>Eukaryota</taxon>
        <taxon>Metazoa</taxon>
        <taxon>Ecdysozoa</taxon>
        <taxon>Nematoda</taxon>
        <taxon>Chromadorea</taxon>
        <taxon>Rhabditida</taxon>
        <taxon>Rhabditina</taxon>
        <taxon>Rhabditomorpha</taxon>
        <taxon>Rhabditoidea</taxon>
        <taxon>Rhabditidae</taxon>
        <taxon>Peloderinae</taxon>
        <taxon>Caenorhabditis</taxon>
    </lineage>
</organism>
<dbReference type="InParanoid" id="Q9XV72"/>
<dbReference type="AGR" id="WB:WBGene00009017"/>
<feature type="signal peptide" evidence="1">
    <location>
        <begin position="1"/>
        <end position="19"/>
    </location>
</feature>
<dbReference type="UCSC" id="F21D9.3">
    <property type="organism name" value="c. elegans"/>
</dbReference>
<reference evidence="2 3" key="1">
    <citation type="journal article" date="1998" name="Science">
        <title>Genome sequence of the nematode C. elegans: a platform for investigating biology.</title>
        <authorList>
            <consortium name="The C. elegans sequencing consortium"/>
            <person name="Sulson J.E."/>
            <person name="Waterston R."/>
        </authorList>
    </citation>
    <scope>NUCLEOTIDE SEQUENCE [LARGE SCALE GENOMIC DNA]</scope>
    <source>
        <strain evidence="2 3">Bristol N2</strain>
    </source>
</reference>
<dbReference type="GeneID" id="184773"/>
<dbReference type="CTD" id="184773"/>
<dbReference type="Bgee" id="WBGene00009017">
    <property type="expression patterns" value="Expressed in multicellular organism and 1 other cell type or tissue"/>
</dbReference>
<dbReference type="RefSeq" id="NP_507746.1">
    <property type="nucleotide sequence ID" value="NM_075345.1"/>
</dbReference>
<dbReference type="KEGG" id="cel:CELE_F21D9.3"/>
<dbReference type="FunCoup" id="Q9XV72">
    <property type="interactions" value="300"/>
</dbReference>
<dbReference type="SMR" id="Q9XV72"/>
<sequence>MYLLLTLLFVLFFSGSTLLAQCSGKKKGATSAKRKIFNDAPGTWSSSCCCFRSRRA</sequence>
<dbReference type="PaxDb" id="6239-F21D9.3"/>
<dbReference type="HOGENOM" id="CLU_3016191_0_0_1"/>
<dbReference type="WormBase" id="F21D9.3">
    <property type="protein sequence ID" value="CE18629"/>
    <property type="gene ID" value="WBGene00009017"/>
</dbReference>
<accession>Q9XV72</accession>
<dbReference type="Proteomes" id="UP000001940">
    <property type="component" value="Chromosome V"/>
</dbReference>
<dbReference type="AlphaFoldDB" id="Q9XV72"/>
<dbReference type="EMBL" id="BX284605">
    <property type="protein sequence ID" value="CAB04162.1"/>
    <property type="molecule type" value="Genomic_DNA"/>
</dbReference>
<evidence type="ECO:0000313" key="3">
    <source>
        <dbReference type="Proteomes" id="UP000001940"/>
    </source>
</evidence>
<dbReference type="STRING" id="6239.F21D9.3.1"/>
<feature type="chain" id="PRO_5004336757" evidence="1">
    <location>
        <begin position="20"/>
        <end position="56"/>
    </location>
</feature>
<dbReference type="PIR" id="T21205">
    <property type="entry name" value="T21205"/>
</dbReference>
<evidence type="ECO:0000313" key="2">
    <source>
        <dbReference type="EMBL" id="CAB04162.1"/>
    </source>
</evidence>
<gene>
    <name evidence="2" type="ORF">CELE_F21D9.3</name>
    <name evidence="2 4" type="ORF">F21D9.3</name>
</gene>